<dbReference type="AlphaFoldDB" id="A0A5B8XC16"/>
<dbReference type="Proteomes" id="UP000321934">
    <property type="component" value="Chromosome"/>
</dbReference>
<sequence>MSKYHVNASTSKDDIHHIFWTLHAEYVSLGKIPIPITEICDKMNITINREQLQEEYDGNIKVDNDNFIITINTVKRSVQRQFFTLAHEIGHLLNDKNKLVEEKMICDRKDDYSNIEKTKRAEIIKMERLANIRAAEILMPEDVFTKYFIHKSYKYTKESIAKIFGVSVMAVSVRANELGLSIL</sequence>
<name>A0A5B8XC16_9RICK</name>
<dbReference type="InterPro" id="IPR052345">
    <property type="entry name" value="Rad_response_metalloprotease"/>
</dbReference>
<dbReference type="EMBL" id="CP029077">
    <property type="protein sequence ID" value="QED22893.1"/>
    <property type="molecule type" value="Genomic_DNA"/>
</dbReference>
<reference evidence="2 3" key="1">
    <citation type="journal article" date="2019" name="ISME J.">
        <title>Deianiraea, an extracellular bacterium associated with the ciliate Paramecium, suggests an alternative scenario for the evolution of Rickettsiales.</title>
        <authorList>
            <person name="Castelli M."/>
            <person name="Sabaneyeva E."/>
            <person name="Lanzoni O."/>
            <person name="Lebedeva N."/>
            <person name="Floriano A.M."/>
            <person name="Gaiarsa S."/>
            <person name="Benken K."/>
            <person name="Modeo L."/>
            <person name="Bandi C."/>
            <person name="Potekhin A."/>
            <person name="Sassera D."/>
            <person name="Petroni G."/>
        </authorList>
    </citation>
    <scope>NUCLEOTIDE SEQUENCE [LARGE SCALE GENOMIC DNA]</scope>
    <source>
        <strain evidence="2">CyL4-1</strain>
    </source>
</reference>
<evidence type="ECO:0000313" key="2">
    <source>
        <dbReference type="EMBL" id="QED22893.1"/>
    </source>
</evidence>
<organism evidence="2 3">
    <name type="scientific">Candidatus Deianiraea vastatrix</name>
    <dbReference type="NCBI Taxonomy" id="2163644"/>
    <lineage>
        <taxon>Bacteria</taxon>
        <taxon>Pseudomonadati</taxon>
        <taxon>Pseudomonadota</taxon>
        <taxon>Alphaproteobacteria</taxon>
        <taxon>Rickettsiales</taxon>
        <taxon>Candidatus Deianiraeaceae</taxon>
        <taxon>Candidatus Deianiraea</taxon>
    </lineage>
</organism>
<gene>
    <name evidence="2" type="ORF">Deia_00079</name>
</gene>
<dbReference type="PANTHER" id="PTHR43236">
    <property type="entry name" value="ANTITOXIN HIGA1"/>
    <property type="match status" value="1"/>
</dbReference>
<dbReference type="RefSeq" id="WP_146820201.1">
    <property type="nucleotide sequence ID" value="NZ_CP029077.1"/>
</dbReference>
<protein>
    <submittedName>
        <fullName evidence="2">ImmA/IrrE family metallo-endopeptidase</fullName>
    </submittedName>
</protein>
<accession>A0A5B8XC16</accession>
<dbReference type="Pfam" id="PF06114">
    <property type="entry name" value="Peptidase_M78"/>
    <property type="match status" value="1"/>
</dbReference>
<dbReference type="InterPro" id="IPR010359">
    <property type="entry name" value="IrrE_HExxH"/>
</dbReference>
<proteinExistence type="predicted"/>
<keyword evidence="3" id="KW-1185">Reference proteome</keyword>
<feature type="domain" description="IrrE N-terminal-like" evidence="1">
    <location>
        <begin position="40"/>
        <end position="175"/>
    </location>
</feature>
<evidence type="ECO:0000259" key="1">
    <source>
        <dbReference type="Pfam" id="PF06114"/>
    </source>
</evidence>
<dbReference type="PANTHER" id="PTHR43236:SF2">
    <property type="entry name" value="BLL0069 PROTEIN"/>
    <property type="match status" value="1"/>
</dbReference>
<evidence type="ECO:0000313" key="3">
    <source>
        <dbReference type="Proteomes" id="UP000321934"/>
    </source>
</evidence>
<dbReference type="OrthoDB" id="9794834at2"/>
<dbReference type="Gene3D" id="1.10.10.2910">
    <property type="match status" value="1"/>
</dbReference>